<dbReference type="GeneID" id="5230893"/>
<organism evidence="2 3">
    <name type="scientific">Lodderomyces elongisporus (strain ATCC 11503 / CBS 2605 / JCM 1781 / NBRC 1676 / NRRL YB-4239)</name>
    <name type="common">Yeast</name>
    <name type="synonym">Saccharomyces elongisporus</name>
    <dbReference type="NCBI Taxonomy" id="379508"/>
    <lineage>
        <taxon>Eukaryota</taxon>
        <taxon>Fungi</taxon>
        <taxon>Dikarya</taxon>
        <taxon>Ascomycota</taxon>
        <taxon>Saccharomycotina</taxon>
        <taxon>Pichiomycetes</taxon>
        <taxon>Debaryomycetaceae</taxon>
        <taxon>Candida/Lodderomyces clade</taxon>
        <taxon>Lodderomyces</taxon>
    </lineage>
</organism>
<dbReference type="AlphaFoldDB" id="A5E673"/>
<evidence type="ECO:0000313" key="2">
    <source>
        <dbReference type="EMBL" id="EDK46931.1"/>
    </source>
</evidence>
<name>A5E673_LODEL</name>
<dbReference type="HOGENOM" id="CLU_091746_0_0_1"/>
<dbReference type="VEuPathDB" id="FungiDB:LELG_05112"/>
<dbReference type="STRING" id="379508.A5E673"/>
<dbReference type="OMA" id="FWLEVDN"/>
<dbReference type="KEGG" id="lel:PVL30_005249"/>
<evidence type="ECO:0000313" key="3">
    <source>
        <dbReference type="Proteomes" id="UP000001996"/>
    </source>
</evidence>
<proteinExistence type="predicted"/>
<feature type="compositionally biased region" description="Polar residues" evidence="1">
    <location>
        <begin position="123"/>
        <end position="141"/>
    </location>
</feature>
<dbReference type="InterPro" id="IPR039683">
    <property type="entry name" value="Lsm12-like"/>
</dbReference>
<gene>
    <name evidence="2" type="ORF">LELG_05112</name>
</gene>
<dbReference type="Proteomes" id="UP000001996">
    <property type="component" value="Unassembled WGS sequence"/>
</dbReference>
<feature type="region of interest" description="Disordered" evidence="1">
    <location>
        <begin position="109"/>
        <end position="209"/>
    </location>
</feature>
<sequence length="288" mass="32732">MSIQSFDQVFNLKIKITTLLDQEITGVIYTYSLSNEILVLKTSNLRTSKDKELTSPHSTYRVINTSFIKSIMVLQPFSQKNKRNSKPYKGDDVQLNPINVEDLKKYLSEKTGKESHEQHEQGKQLNSSSSKNETSPALKTSQVQAQGQDQNQGLNQTQTQAQIQAQPQTQQQQHLHQQLASEPRHINSTSQHSKQTSPTPTPTPDPNPIASQLYEKLIKLYGETNIKYGNPKHSEIIVHDEIKIHKPFTNTTKNIQVITRTKESKFLASLTRALKQFWLEVDNEKKGG</sequence>
<feature type="compositionally biased region" description="Basic and acidic residues" evidence="1">
    <location>
        <begin position="109"/>
        <end position="122"/>
    </location>
</feature>
<keyword evidence="3" id="KW-1185">Reference proteome</keyword>
<dbReference type="EMBL" id="CH981531">
    <property type="protein sequence ID" value="EDK46931.1"/>
    <property type="molecule type" value="Genomic_DNA"/>
</dbReference>
<feature type="compositionally biased region" description="Low complexity" evidence="1">
    <location>
        <begin position="142"/>
        <end position="179"/>
    </location>
</feature>
<dbReference type="eggNOG" id="KOG4401">
    <property type="taxonomic scope" value="Eukaryota"/>
</dbReference>
<feature type="compositionally biased region" description="Low complexity" evidence="1">
    <location>
        <begin position="188"/>
        <end position="198"/>
    </location>
</feature>
<accession>A5E673</accession>
<dbReference type="PANTHER" id="PTHR13542">
    <property type="entry name" value="LSM12 HOMOLOG"/>
    <property type="match status" value="1"/>
</dbReference>
<reference evidence="2 3" key="1">
    <citation type="journal article" date="2009" name="Nature">
        <title>Evolution of pathogenicity and sexual reproduction in eight Candida genomes.</title>
        <authorList>
            <person name="Butler G."/>
            <person name="Rasmussen M.D."/>
            <person name="Lin M.F."/>
            <person name="Santos M.A."/>
            <person name="Sakthikumar S."/>
            <person name="Munro C.A."/>
            <person name="Rheinbay E."/>
            <person name="Grabherr M."/>
            <person name="Forche A."/>
            <person name="Reedy J.L."/>
            <person name="Agrafioti I."/>
            <person name="Arnaud M.B."/>
            <person name="Bates S."/>
            <person name="Brown A.J."/>
            <person name="Brunke S."/>
            <person name="Costanzo M.C."/>
            <person name="Fitzpatrick D.A."/>
            <person name="de Groot P.W."/>
            <person name="Harris D."/>
            <person name="Hoyer L.L."/>
            <person name="Hube B."/>
            <person name="Klis F.M."/>
            <person name="Kodira C."/>
            <person name="Lennard N."/>
            <person name="Logue M.E."/>
            <person name="Martin R."/>
            <person name="Neiman A.M."/>
            <person name="Nikolaou E."/>
            <person name="Quail M.A."/>
            <person name="Quinn J."/>
            <person name="Santos M.C."/>
            <person name="Schmitzberger F.F."/>
            <person name="Sherlock G."/>
            <person name="Shah P."/>
            <person name="Silverstein K.A."/>
            <person name="Skrzypek M.S."/>
            <person name="Soll D."/>
            <person name="Staggs R."/>
            <person name="Stansfield I."/>
            <person name="Stumpf M.P."/>
            <person name="Sudbery P.E."/>
            <person name="Srikantha T."/>
            <person name="Zeng Q."/>
            <person name="Berman J."/>
            <person name="Berriman M."/>
            <person name="Heitman J."/>
            <person name="Gow N.A."/>
            <person name="Lorenz M.C."/>
            <person name="Birren B.W."/>
            <person name="Kellis M."/>
            <person name="Cuomo C.A."/>
        </authorList>
    </citation>
    <scope>NUCLEOTIDE SEQUENCE [LARGE SCALE GENOMIC DNA]</scope>
    <source>
        <strain evidence="3">ATCC 11503 / BCRC 21390 / CBS 2605 / JCM 1781 / NBRC 1676 / NRRL YB-4239</strain>
    </source>
</reference>
<evidence type="ECO:0000256" key="1">
    <source>
        <dbReference type="SAM" id="MobiDB-lite"/>
    </source>
</evidence>
<dbReference type="OrthoDB" id="1057137at2759"/>
<evidence type="ECO:0008006" key="4">
    <source>
        <dbReference type="Google" id="ProtNLM"/>
    </source>
</evidence>
<dbReference type="InParanoid" id="A5E673"/>
<protein>
    <recommendedName>
        <fullName evidence="4">LSM12 anticodon-binding domain-containing protein</fullName>
    </recommendedName>
</protein>